<dbReference type="PANTHER" id="PTHR33452">
    <property type="entry name" value="OXIDOREDUCTASE CATD-RELATED"/>
    <property type="match status" value="1"/>
</dbReference>
<reference evidence="8 9" key="1">
    <citation type="journal article" date="2016" name="J. Microbiol.">
        <title>Dankookia rubra gen. nov., sp. nov., an alphaproteobacterium isolated from sediment of a shallow stream.</title>
        <authorList>
            <person name="Kim W.H."/>
            <person name="Kim D.H."/>
            <person name="Kang K."/>
            <person name="Ahn T.Y."/>
        </authorList>
    </citation>
    <scope>NUCLEOTIDE SEQUENCE [LARGE SCALE GENOMIC DNA]</scope>
    <source>
        <strain evidence="8 9">JCM30602</strain>
    </source>
</reference>
<evidence type="ECO:0000256" key="2">
    <source>
        <dbReference type="ARBA" id="ARBA00006679"/>
    </source>
</evidence>
<evidence type="ECO:0000256" key="4">
    <source>
        <dbReference type="ARBA" id="ARBA00022692"/>
    </source>
</evidence>
<comment type="caution">
    <text evidence="8">The sequence shown here is derived from an EMBL/GenBank/DDBJ whole genome shotgun (WGS) entry which is preliminary data.</text>
</comment>
<evidence type="ECO:0000313" key="9">
    <source>
        <dbReference type="Proteomes" id="UP000295096"/>
    </source>
</evidence>
<dbReference type="Pfam" id="PF07681">
    <property type="entry name" value="DoxX"/>
    <property type="match status" value="1"/>
</dbReference>
<keyword evidence="3" id="KW-1003">Cell membrane</keyword>
<name>A0A4R5QPD4_9PROT</name>
<organism evidence="8 9">
    <name type="scientific">Dankookia rubra</name>
    <dbReference type="NCBI Taxonomy" id="1442381"/>
    <lineage>
        <taxon>Bacteria</taxon>
        <taxon>Pseudomonadati</taxon>
        <taxon>Pseudomonadota</taxon>
        <taxon>Alphaproteobacteria</taxon>
        <taxon>Acetobacterales</taxon>
        <taxon>Roseomonadaceae</taxon>
        <taxon>Dankookia</taxon>
    </lineage>
</organism>
<evidence type="ECO:0000256" key="3">
    <source>
        <dbReference type="ARBA" id="ARBA00022475"/>
    </source>
</evidence>
<comment type="similarity">
    <text evidence="2">Belongs to the DoxX family.</text>
</comment>
<dbReference type="GO" id="GO:0005886">
    <property type="term" value="C:plasma membrane"/>
    <property type="evidence" value="ECO:0007669"/>
    <property type="project" value="UniProtKB-SubCell"/>
</dbReference>
<evidence type="ECO:0000256" key="7">
    <source>
        <dbReference type="SAM" id="Phobius"/>
    </source>
</evidence>
<accession>A0A4R5QPD4</accession>
<feature type="transmembrane region" description="Helical" evidence="7">
    <location>
        <begin position="43"/>
        <end position="65"/>
    </location>
</feature>
<dbReference type="InterPro" id="IPR032808">
    <property type="entry name" value="DoxX"/>
</dbReference>
<keyword evidence="6 7" id="KW-0472">Membrane</keyword>
<keyword evidence="4 7" id="KW-0812">Transmembrane</keyword>
<dbReference type="AlphaFoldDB" id="A0A4R5QPD4"/>
<dbReference type="InterPro" id="IPR051907">
    <property type="entry name" value="DoxX-like_oxidoreductase"/>
</dbReference>
<dbReference type="PANTHER" id="PTHR33452:SF4">
    <property type="entry name" value="BLL4328 PROTEIN"/>
    <property type="match status" value="1"/>
</dbReference>
<feature type="transmembrane region" description="Helical" evidence="7">
    <location>
        <begin position="72"/>
        <end position="90"/>
    </location>
</feature>
<feature type="transmembrane region" description="Helical" evidence="7">
    <location>
        <begin position="102"/>
        <end position="123"/>
    </location>
</feature>
<gene>
    <name evidence="8" type="ORF">E2C06_00830</name>
</gene>
<proteinExistence type="inferred from homology"/>
<evidence type="ECO:0000256" key="6">
    <source>
        <dbReference type="ARBA" id="ARBA00023136"/>
    </source>
</evidence>
<evidence type="ECO:0000313" key="8">
    <source>
        <dbReference type="EMBL" id="TDH64521.1"/>
    </source>
</evidence>
<keyword evidence="9" id="KW-1185">Reference proteome</keyword>
<keyword evidence="5 7" id="KW-1133">Transmembrane helix</keyword>
<protein>
    <submittedName>
        <fullName evidence="8">DoxX family protein</fullName>
    </submittedName>
</protein>
<comment type="subcellular location">
    <subcellularLocation>
        <location evidence="1">Cell membrane</location>
        <topology evidence="1">Multi-pass membrane protein</topology>
    </subcellularLocation>
</comment>
<evidence type="ECO:0000256" key="5">
    <source>
        <dbReference type="ARBA" id="ARBA00022989"/>
    </source>
</evidence>
<dbReference type="OrthoDB" id="9808524at2"/>
<evidence type="ECO:0000256" key="1">
    <source>
        <dbReference type="ARBA" id="ARBA00004651"/>
    </source>
</evidence>
<dbReference type="EMBL" id="SMSJ01000001">
    <property type="protein sequence ID" value="TDH64521.1"/>
    <property type="molecule type" value="Genomic_DNA"/>
</dbReference>
<dbReference type="RefSeq" id="WP_133286677.1">
    <property type="nucleotide sequence ID" value="NZ_SMSJ01000001.1"/>
</dbReference>
<sequence>MWDMAVMAPRMRAVLRIVAALIFLEHGTQKLFGFPAPPAAGLPAMFGLLWFAAVLEVAGGLLLMVGLFTRPVAFVLAGEMAFAYWMAHAPRSFFPALNGGDAAILYCFVFLYFVAAGPGAWAIDIGRGREAEPRVVPAERDAAVLRR</sequence>
<dbReference type="Proteomes" id="UP000295096">
    <property type="component" value="Unassembled WGS sequence"/>
</dbReference>